<sequence>MDQDEKKTKNQEQALANQGKVIEELSQTNKKLQAEETKQNKNLEKLDDKIEHREKEIEEATKKDGVVDAIKKIKEQIANNNKNISSIGSGSSNKDKHPIMEFLTLENILIGFAIYALWQIVKDNKRDDGCIKQIKEDLEKIRKITDLEEKYRKAHLA</sequence>
<keyword evidence="2" id="KW-0812">Transmembrane</keyword>
<dbReference type="AlphaFoldDB" id="A0A9W4T3R8"/>
<protein>
    <submittedName>
        <fullName evidence="3">2328_t:CDS:1</fullName>
    </submittedName>
</protein>
<organism evidence="3 4">
    <name type="scientific">Funneliformis geosporum</name>
    <dbReference type="NCBI Taxonomy" id="1117311"/>
    <lineage>
        <taxon>Eukaryota</taxon>
        <taxon>Fungi</taxon>
        <taxon>Fungi incertae sedis</taxon>
        <taxon>Mucoromycota</taxon>
        <taxon>Glomeromycotina</taxon>
        <taxon>Glomeromycetes</taxon>
        <taxon>Glomerales</taxon>
        <taxon>Glomeraceae</taxon>
        <taxon>Funneliformis</taxon>
    </lineage>
</organism>
<evidence type="ECO:0000256" key="2">
    <source>
        <dbReference type="SAM" id="Phobius"/>
    </source>
</evidence>
<keyword evidence="4" id="KW-1185">Reference proteome</keyword>
<feature type="transmembrane region" description="Helical" evidence="2">
    <location>
        <begin position="102"/>
        <end position="121"/>
    </location>
</feature>
<evidence type="ECO:0000256" key="1">
    <source>
        <dbReference type="SAM" id="MobiDB-lite"/>
    </source>
</evidence>
<feature type="region of interest" description="Disordered" evidence="1">
    <location>
        <begin position="1"/>
        <end position="50"/>
    </location>
</feature>
<feature type="compositionally biased region" description="Basic and acidic residues" evidence="1">
    <location>
        <begin position="1"/>
        <end position="10"/>
    </location>
</feature>
<comment type="caution">
    <text evidence="3">The sequence shown here is derived from an EMBL/GenBank/DDBJ whole genome shotgun (WGS) entry which is preliminary data.</text>
</comment>
<feature type="compositionally biased region" description="Basic and acidic residues" evidence="1">
    <location>
        <begin position="32"/>
        <end position="50"/>
    </location>
</feature>
<evidence type="ECO:0000313" key="3">
    <source>
        <dbReference type="EMBL" id="CAI2190752.1"/>
    </source>
</evidence>
<accession>A0A9W4T3R8</accession>
<evidence type="ECO:0000313" key="4">
    <source>
        <dbReference type="Proteomes" id="UP001153678"/>
    </source>
</evidence>
<keyword evidence="2" id="KW-1133">Transmembrane helix</keyword>
<name>A0A9W4T3R8_9GLOM</name>
<dbReference type="EMBL" id="CAMKVN010006821">
    <property type="protein sequence ID" value="CAI2190752.1"/>
    <property type="molecule type" value="Genomic_DNA"/>
</dbReference>
<proteinExistence type="predicted"/>
<keyword evidence="2" id="KW-0472">Membrane</keyword>
<dbReference type="Proteomes" id="UP001153678">
    <property type="component" value="Unassembled WGS sequence"/>
</dbReference>
<reference evidence="3" key="1">
    <citation type="submission" date="2022-08" db="EMBL/GenBank/DDBJ databases">
        <authorList>
            <person name="Kallberg Y."/>
            <person name="Tangrot J."/>
            <person name="Rosling A."/>
        </authorList>
    </citation>
    <scope>NUCLEOTIDE SEQUENCE</scope>
    <source>
        <strain evidence="3">Wild A</strain>
    </source>
</reference>
<gene>
    <name evidence="3" type="ORF">FWILDA_LOCUS14732</name>
</gene>